<dbReference type="Proteomes" id="UP000054995">
    <property type="component" value="Unassembled WGS sequence"/>
</dbReference>
<protein>
    <submittedName>
        <fullName evidence="2">Uncharacterized protein</fullName>
    </submittedName>
</protein>
<evidence type="ECO:0000313" key="3">
    <source>
        <dbReference type="Proteomes" id="UP000054995"/>
    </source>
</evidence>
<comment type="caution">
    <text evidence="2">The sequence shown here is derived from an EMBL/GenBank/DDBJ whole genome shotgun (WGS) entry which is preliminary data.</text>
</comment>
<keyword evidence="1" id="KW-1133">Transmembrane helix</keyword>
<dbReference type="EMBL" id="JYDT01000180">
    <property type="protein sequence ID" value="KRY82322.1"/>
    <property type="molecule type" value="Genomic_DNA"/>
</dbReference>
<sequence>MQYPLIYISDNSSIVVVAVVAVDVVLLKAKEKCIIGEKAERSLLLPILILKQTRSKSTKAWLVKWSASMSMASTVER</sequence>
<organism evidence="2 3">
    <name type="scientific">Trichinella pseudospiralis</name>
    <name type="common">Parasitic roundworm</name>
    <dbReference type="NCBI Taxonomy" id="6337"/>
    <lineage>
        <taxon>Eukaryota</taxon>
        <taxon>Metazoa</taxon>
        <taxon>Ecdysozoa</taxon>
        <taxon>Nematoda</taxon>
        <taxon>Enoplea</taxon>
        <taxon>Dorylaimia</taxon>
        <taxon>Trichinellida</taxon>
        <taxon>Trichinellidae</taxon>
        <taxon>Trichinella</taxon>
    </lineage>
</organism>
<name>A0A0V1F978_TRIPS</name>
<feature type="transmembrane region" description="Helical" evidence="1">
    <location>
        <begin position="6"/>
        <end position="27"/>
    </location>
</feature>
<keyword evidence="1" id="KW-0812">Transmembrane</keyword>
<proteinExistence type="predicted"/>
<evidence type="ECO:0000256" key="1">
    <source>
        <dbReference type="SAM" id="Phobius"/>
    </source>
</evidence>
<keyword evidence="1" id="KW-0472">Membrane</keyword>
<evidence type="ECO:0000313" key="2">
    <source>
        <dbReference type="EMBL" id="KRY82322.1"/>
    </source>
</evidence>
<reference evidence="2 3" key="1">
    <citation type="submission" date="2015-01" db="EMBL/GenBank/DDBJ databases">
        <title>Evolution of Trichinella species and genotypes.</title>
        <authorList>
            <person name="Korhonen P.K."/>
            <person name="Edoardo P."/>
            <person name="Giuseppe L.R."/>
            <person name="Gasser R.B."/>
        </authorList>
    </citation>
    <scope>NUCLEOTIDE SEQUENCE [LARGE SCALE GENOMIC DNA]</scope>
    <source>
        <strain evidence="2">ISS470</strain>
    </source>
</reference>
<keyword evidence="3" id="KW-1185">Reference proteome</keyword>
<gene>
    <name evidence="2" type="ORF">T4D_6870</name>
</gene>
<accession>A0A0V1F978</accession>
<dbReference type="AlphaFoldDB" id="A0A0V1F978"/>